<dbReference type="Gene3D" id="3.40.50.300">
    <property type="entry name" value="P-loop containing nucleotide triphosphate hydrolases"/>
    <property type="match status" value="1"/>
</dbReference>
<proteinExistence type="predicted"/>
<dbReference type="InterPro" id="IPR027417">
    <property type="entry name" value="P-loop_NTPase"/>
</dbReference>
<name>A0A7E4W6T2_PANRE</name>
<dbReference type="PANTHER" id="PTHR32046">
    <property type="entry name" value="G DOMAIN-CONTAINING PROTEIN"/>
    <property type="match status" value="1"/>
</dbReference>
<evidence type="ECO:0000313" key="2">
    <source>
        <dbReference type="WBParaSite" id="Pan_g7659.t1"/>
    </source>
</evidence>
<sequence>MSTPENNIYILLLGASGSGKTSLINMLAQIMTYKSLDDAIDSKEPMIPVPNRRTEYYPDGTSEDILYRGFRGEDVANERFGNIGSSFTQSPRMYSFKNGNTIFNFIDMPGFGDTSWNSEDEINKKKRYAFLETVPQIHAIVTVVKATENMLSQTFIGSLDDVLSMVPKSAAANLIFFATFSLGSSFQGNLIAPVLQRYLADVNNKYKVQLSLKDNVFYIDNFALLYLLSYTRSEKYRKFTDAKQRADADLCWQKTKEAIKAMARKVLTLPGIPAADIAAFNFARTLIDIVTENLIKFSDEALKLSDPKFRAAQAQKMQAENPTLTTKQIDTMLTDGEKRFKQTLFSVYQKASQELLKPAGFLKHHCVAPMSNGYRVRLQNKIIQLESDADFDGAAEVQAELDAKDKHNRCFELILNNATRISTLEETCKAPEGLLKLQIIGKDVKKAFEAYQKTVKFEFKDTVPFTATYPIQNDD</sequence>
<dbReference type="SUPFAM" id="SSF52540">
    <property type="entry name" value="P-loop containing nucleoside triphosphate hydrolases"/>
    <property type="match status" value="2"/>
</dbReference>
<reference evidence="1" key="1">
    <citation type="journal article" date="2013" name="Genetics">
        <title>The draft genome and transcriptome of Panagrellus redivivus are shaped by the harsh demands of a free-living lifestyle.</title>
        <authorList>
            <person name="Srinivasan J."/>
            <person name="Dillman A.R."/>
            <person name="Macchietto M.G."/>
            <person name="Heikkinen L."/>
            <person name="Lakso M."/>
            <person name="Fracchia K.M."/>
            <person name="Antoshechkin I."/>
            <person name="Mortazavi A."/>
            <person name="Wong G."/>
            <person name="Sternberg P.W."/>
        </authorList>
    </citation>
    <scope>NUCLEOTIDE SEQUENCE [LARGE SCALE GENOMIC DNA]</scope>
    <source>
        <strain evidence="1">MT8872</strain>
    </source>
</reference>
<dbReference type="Proteomes" id="UP000492821">
    <property type="component" value="Unassembled WGS sequence"/>
</dbReference>
<reference evidence="2" key="2">
    <citation type="submission" date="2020-10" db="UniProtKB">
        <authorList>
            <consortium name="WormBaseParasite"/>
        </authorList>
    </citation>
    <scope>IDENTIFICATION</scope>
</reference>
<organism evidence="1 2">
    <name type="scientific">Panagrellus redivivus</name>
    <name type="common">Microworm</name>
    <dbReference type="NCBI Taxonomy" id="6233"/>
    <lineage>
        <taxon>Eukaryota</taxon>
        <taxon>Metazoa</taxon>
        <taxon>Ecdysozoa</taxon>
        <taxon>Nematoda</taxon>
        <taxon>Chromadorea</taxon>
        <taxon>Rhabditida</taxon>
        <taxon>Tylenchina</taxon>
        <taxon>Panagrolaimomorpha</taxon>
        <taxon>Panagrolaimoidea</taxon>
        <taxon>Panagrolaimidae</taxon>
        <taxon>Panagrellus</taxon>
    </lineage>
</organism>
<dbReference type="AlphaFoldDB" id="A0A7E4W6T2"/>
<protein>
    <submittedName>
        <fullName evidence="2">Phage protein</fullName>
    </submittedName>
</protein>
<dbReference type="PANTHER" id="PTHR32046:SF11">
    <property type="entry name" value="IMMUNE-ASSOCIATED NUCLEOTIDE-BINDING PROTEIN 10-LIKE"/>
    <property type="match status" value="1"/>
</dbReference>
<dbReference type="WBParaSite" id="Pan_g7659.t1">
    <property type="protein sequence ID" value="Pan_g7659.t1"/>
    <property type="gene ID" value="Pan_g7659"/>
</dbReference>
<evidence type="ECO:0000313" key="1">
    <source>
        <dbReference type="Proteomes" id="UP000492821"/>
    </source>
</evidence>
<keyword evidence="1" id="KW-1185">Reference proteome</keyword>
<accession>A0A7E4W6T2</accession>